<dbReference type="KEGG" id="taut:V4D30_01840"/>
<evidence type="ECO:0000313" key="2">
    <source>
        <dbReference type="EMBL" id="XCH47030.1"/>
    </source>
</evidence>
<evidence type="ECO:0000256" key="1">
    <source>
        <dbReference type="SAM" id="SignalP"/>
    </source>
</evidence>
<protein>
    <submittedName>
        <fullName evidence="2">DUF4410 domain-containing protein</fullName>
    </submittedName>
</protein>
<proteinExistence type="predicted"/>
<dbReference type="RefSeq" id="WP_353684557.1">
    <property type="nucleotide sequence ID" value="NZ_CP144373.1"/>
</dbReference>
<sequence>MKKFFTLFLIFTLFSLSGCASTGSIQPVESMNLQGKLSNYKTMNFEVTTTLNDRQDEVKELKEKLIEKAKEKGLDKKLVENPELKVVVNITNVSGVSTMGRLMFGALAGRATVEAQVELIDSAKGKITELKAEGKSSGGSIFAGTTSQALDKLAEQIIDYLVANM</sequence>
<accession>A0AAU8GZL9</accession>
<keyword evidence="1" id="KW-0732">Signal</keyword>
<dbReference type="PROSITE" id="PS51257">
    <property type="entry name" value="PROKAR_LIPOPROTEIN"/>
    <property type="match status" value="1"/>
</dbReference>
<name>A0AAU8GZL9_9BACT</name>
<dbReference type="EMBL" id="CP144373">
    <property type="protein sequence ID" value="XCH47030.1"/>
    <property type="molecule type" value="Genomic_DNA"/>
</dbReference>
<feature type="signal peptide" evidence="1">
    <location>
        <begin position="1"/>
        <end position="20"/>
    </location>
</feature>
<reference evidence="2" key="1">
    <citation type="submission" date="2024-01" db="EMBL/GenBank/DDBJ databases">
        <title>The first autotrophic representatives of the genus Thermodesulfovibrio.</title>
        <authorList>
            <person name="Maltseva A.I."/>
            <person name="Elcheninov A.G."/>
            <person name="Kublanov I.V."/>
            <person name="Lebedinsky A.V."/>
            <person name="Frolov E.N."/>
        </authorList>
    </citation>
    <scope>NUCLEOTIDE SEQUENCE</scope>
    <source>
        <strain evidence="2">3907-1M</strain>
    </source>
</reference>
<feature type="chain" id="PRO_5043761971" evidence="1">
    <location>
        <begin position="21"/>
        <end position="165"/>
    </location>
</feature>
<organism evidence="2">
    <name type="scientific">Thermodesulfovibrio autotrophicus</name>
    <dbReference type="NCBI Taxonomy" id="3118333"/>
    <lineage>
        <taxon>Bacteria</taxon>
        <taxon>Pseudomonadati</taxon>
        <taxon>Nitrospirota</taxon>
        <taxon>Thermodesulfovibrionia</taxon>
        <taxon>Thermodesulfovibrionales</taxon>
        <taxon>Thermodesulfovibrionaceae</taxon>
        <taxon>Thermodesulfovibrio</taxon>
    </lineage>
</organism>
<dbReference type="AlphaFoldDB" id="A0AAU8GZL9"/>
<gene>
    <name evidence="2" type="ORF">V4D30_01840</name>
</gene>
<dbReference type="InterPro" id="IPR025522">
    <property type="entry name" value="DUF4410"/>
</dbReference>
<dbReference type="Pfam" id="PF14366">
    <property type="entry name" value="DUF4410"/>
    <property type="match status" value="1"/>
</dbReference>